<name>A0ABN1FEF4_9HYPH</name>
<evidence type="ECO:0000313" key="1">
    <source>
        <dbReference type="EMBL" id="GAA0589073.1"/>
    </source>
</evidence>
<dbReference type="RefSeq" id="WP_343799845.1">
    <property type="nucleotide sequence ID" value="NZ_BAAADE010000001.1"/>
</dbReference>
<accession>A0ABN1FEF4</accession>
<gene>
    <name evidence="1" type="ORF">GCM10008943_00140</name>
</gene>
<sequence length="169" mass="18896">MSSMPIMMQWDGEAMVPASSYWASCADRQFVIGEAYKMVEHHDRSGVSHNHYFASITNAWNTLPDHLLVEYPSAEHLRKKMLVKCGYADERSIVCASKADALRVAAFIKPMDEHAVVSVREAVVRVYTAQSQSMKAMGKQEFQQSKQSVLEEIDKLIGVDRGETARAAA</sequence>
<protein>
    <submittedName>
        <fullName evidence="1">Uncharacterized protein</fullName>
    </submittedName>
</protein>
<evidence type="ECO:0000313" key="2">
    <source>
        <dbReference type="Proteomes" id="UP001424441"/>
    </source>
</evidence>
<keyword evidence="2" id="KW-1185">Reference proteome</keyword>
<dbReference type="Proteomes" id="UP001424441">
    <property type="component" value="Unassembled WGS sequence"/>
</dbReference>
<organism evidence="1 2">
    <name type="scientific">Paenochrobactrum glaciei</name>
    <dbReference type="NCBI Taxonomy" id="486407"/>
    <lineage>
        <taxon>Bacteria</taxon>
        <taxon>Pseudomonadati</taxon>
        <taxon>Pseudomonadota</taxon>
        <taxon>Alphaproteobacteria</taxon>
        <taxon>Hyphomicrobiales</taxon>
        <taxon>Brucellaceae</taxon>
        <taxon>Paenochrobactrum</taxon>
    </lineage>
</organism>
<dbReference type="EMBL" id="BAAADE010000001">
    <property type="protein sequence ID" value="GAA0589073.1"/>
    <property type="molecule type" value="Genomic_DNA"/>
</dbReference>
<reference evidence="1 2" key="1">
    <citation type="journal article" date="2019" name="Int. J. Syst. Evol. Microbiol.">
        <title>The Global Catalogue of Microorganisms (GCM) 10K type strain sequencing project: providing services to taxonomists for standard genome sequencing and annotation.</title>
        <authorList>
            <consortium name="The Broad Institute Genomics Platform"/>
            <consortium name="The Broad Institute Genome Sequencing Center for Infectious Disease"/>
            <person name="Wu L."/>
            <person name="Ma J."/>
        </authorList>
    </citation>
    <scope>NUCLEOTIDE SEQUENCE [LARGE SCALE GENOMIC DNA]</scope>
    <source>
        <strain evidence="1 2">JCM 15115</strain>
    </source>
</reference>
<proteinExistence type="predicted"/>
<comment type="caution">
    <text evidence="1">The sequence shown here is derived from an EMBL/GenBank/DDBJ whole genome shotgun (WGS) entry which is preliminary data.</text>
</comment>